<proteinExistence type="predicted"/>
<accession>A0ABT3G6W8</accession>
<comment type="caution">
    <text evidence="1">The sequence shown here is derived from an EMBL/GenBank/DDBJ whole genome shotgun (WGS) entry which is preliminary data.</text>
</comment>
<keyword evidence="2" id="KW-1185">Reference proteome</keyword>
<dbReference type="EMBL" id="JAPDDR010000010">
    <property type="protein sequence ID" value="MCW1915580.1"/>
    <property type="molecule type" value="Genomic_DNA"/>
</dbReference>
<dbReference type="Proteomes" id="UP001165653">
    <property type="component" value="Unassembled WGS sequence"/>
</dbReference>
<evidence type="ECO:0000313" key="2">
    <source>
        <dbReference type="Proteomes" id="UP001165653"/>
    </source>
</evidence>
<dbReference type="RefSeq" id="WP_264515133.1">
    <property type="nucleotide sequence ID" value="NZ_JAPDDR010000010.1"/>
</dbReference>
<protein>
    <submittedName>
        <fullName evidence="1">Uncharacterized protein</fullName>
    </submittedName>
</protein>
<name>A0ABT3G6W8_9BACT</name>
<sequence length="157" mass="17620">MAATETPAGTQTFEAKIVPGHQVASGRNLDPRFPGGTIRMQIPHFRELGVDLSSYHPGTINVSIAPLRYEVIAPRWTLRAVKWHPTEPVEDFSFFDVEVLVKDEVVGKGLIYHPHPDTKPEHFQRADVLELLLPFIEGLEYGAVLQLRTDKSQILIS</sequence>
<reference evidence="1" key="1">
    <citation type="submission" date="2022-10" db="EMBL/GenBank/DDBJ databases">
        <title>Luteolibacter sp. GHJ8, whole genome shotgun sequencing project.</title>
        <authorList>
            <person name="Zhao G."/>
            <person name="Shen L."/>
        </authorList>
    </citation>
    <scope>NUCLEOTIDE SEQUENCE</scope>
    <source>
        <strain evidence="1">GHJ8</strain>
    </source>
</reference>
<evidence type="ECO:0000313" key="1">
    <source>
        <dbReference type="EMBL" id="MCW1915580.1"/>
    </source>
</evidence>
<organism evidence="1 2">
    <name type="scientific">Luteolibacter rhizosphaerae</name>
    <dbReference type="NCBI Taxonomy" id="2989719"/>
    <lineage>
        <taxon>Bacteria</taxon>
        <taxon>Pseudomonadati</taxon>
        <taxon>Verrucomicrobiota</taxon>
        <taxon>Verrucomicrobiia</taxon>
        <taxon>Verrucomicrobiales</taxon>
        <taxon>Verrucomicrobiaceae</taxon>
        <taxon>Luteolibacter</taxon>
    </lineage>
</organism>
<gene>
    <name evidence="1" type="ORF">OJ996_18490</name>
</gene>